<organism evidence="2 3">
    <name type="scientific">Chryseobacterium caseinilyticum</name>
    <dbReference type="NCBI Taxonomy" id="2771428"/>
    <lineage>
        <taxon>Bacteria</taxon>
        <taxon>Pseudomonadati</taxon>
        <taxon>Bacteroidota</taxon>
        <taxon>Flavobacteriia</taxon>
        <taxon>Flavobacteriales</taxon>
        <taxon>Weeksellaceae</taxon>
        <taxon>Chryseobacterium group</taxon>
        <taxon>Chryseobacterium</taxon>
    </lineage>
</organism>
<dbReference type="PANTHER" id="PTHR34988">
    <property type="entry name" value="PROTEIN, PUTATIVE-RELATED"/>
    <property type="match status" value="1"/>
</dbReference>
<dbReference type="SUPFAM" id="SSF117856">
    <property type="entry name" value="AF0104/ALDC/Ptd012-like"/>
    <property type="match status" value="1"/>
</dbReference>
<evidence type="ECO:0000313" key="2">
    <source>
        <dbReference type="EMBL" id="MBD8082813.1"/>
    </source>
</evidence>
<dbReference type="Proteomes" id="UP000637299">
    <property type="component" value="Unassembled WGS sequence"/>
</dbReference>
<evidence type="ECO:0000259" key="1">
    <source>
        <dbReference type="PROSITE" id="PS51742"/>
    </source>
</evidence>
<dbReference type="EMBL" id="JACYFS010000002">
    <property type="protein sequence ID" value="MBD8082813.1"/>
    <property type="molecule type" value="Genomic_DNA"/>
</dbReference>
<reference evidence="2 3" key="1">
    <citation type="submission" date="2020-09" db="EMBL/GenBank/DDBJ databases">
        <title>Genome seq and assembly of Chryseobacterium sp.</title>
        <authorList>
            <person name="Chhetri G."/>
        </authorList>
    </citation>
    <scope>NUCLEOTIDE SEQUENCE [LARGE SCALE GENOMIC DNA]</scope>
    <source>
        <strain evidence="2 3">GCR10</strain>
    </source>
</reference>
<proteinExistence type="predicted"/>
<dbReference type="PANTHER" id="PTHR34988:SF1">
    <property type="entry name" value="DNA-BINDING PROTEIN"/>
    <property type="match status" value="1"/>
</dbReference>
<keyword evidence="3" id="KW-1185">Reference proteome</keyword>
<comment type="caution">
    <text evidence="2">The sequence shown here is derived from an EMBL/GenBank/DDBJ whole genome shotgun (WGS) entry which is preliminary data.</text>
</comment>
<dbReference type="Gene3D" id="3.30.1330.80">
    <property type="entry name" value="Hypothetical protein, similar to alpha- acetolactate decarboxylase, domain 2"/>
    <property type="match status" value="1"/>
</dbReference>
<name>A0ABR8ZD85_9FLAO</name>
<evidence type="ECO:0000313" key="3">
    <source>
        <dbReference type="Proteomes" id="UP000637299"/>
    </source>
</evidence>
<dbReference type="CDD" id="cd11378">
    <property type="entry name" value="DUF296"/>
    <property type="match status" value="1"/>
</dbReference>
<sequence length="164" mass="18007">MESQYKSIETEIESGKAPGLKVKLLSEVGGVKTYMLVFSKDDEVVSGLSDFAKEYDIKSAHYQGIGSAFETELGWFDFDRQEYLVNTVGVAEVTSIIGNITWYEGKPVAHTHTTVSLKNGSVKGGHLLKMIVGPTIEIVLTAEPSYLYKKLNPEFNAAAIDPEL</sequence>
<dbReference type="RefSeq" id="WP_191736778.1">
    <property type="nucleotide sequence ID" value="NZ_JACYFS010000002.1"/>
</dbReference>
<accession>A0ABR8ZD85</accession>
<dbReference type="PROSITE" id="PS51742">
    <property type="entry name" value="PPC"/>
    <property type="match status" value="1"/>
</dbReference>
<keyword evidence="2" id="KW-0238">DNA-binding</keyword>
<protein>
    <submittedName>
        <fullName evidence="2">DNA-binding protein</fullName>
    </submittedName>
</protein>
<dbReference type="InterPro" id="IPR005175">
    <property type="entry name" value="PPC_dom"/>
</dbReference>
<dbReference type="Pfam" id="PF03479">
    <property type="entry name" value="PCC"/>
    <property type="match status" value="1"/>
</dbReference>
<feature type="domain" description="PPC" evidence="1">
    <location>
        <begin position="28"/>
        <end position="163"/>
    </location>
</feature>
<gene>
    <name evidence="2" type="ORF">IC610_10330</name>
</gene>
<dbReference type="GO" id="GO:0003677">
    <property type="term" value="F:DNA binding"/>
    <property type="evidence" value="ECO:0007669"/>
    <property type="project" value="UniProtKB-KW"/>
</dbReference>